<reference evidence="1" key="1">
    <citation type="submission" date="2023-02" db="EMBL/GenBank/DDBJ databases">
        <authorList>
            <person name="Palmer J.M."/>
        </authorList>
    </citation>
    <scope>NUCLEOTIDE SEQUENCE</scope>
    <source>
        <strain evidence="1">FW57</strain>
    </source>
</reference>
<protein>
    <submittedName>
        <fullName evidence="1">Uncharacterized protein</fullName>
    </submittedName>
</protein>
<evidence type="ECO:0000313" key="1">
    <source>
        <dbReference type="EMBL" id="KAG7286440.1"/>
    </source>
</evidence>
<proteinExistence type="predicted"/>
<dbReference type="EMBL" id="JAHCVI010000004">
    <property type="protein sequence ID" value="KAG7286440.1"/>
    <property type="molecule type" value="Genomic_DNA"/>
</dbReference>
<comment type="caution">
    <text evidence="1">The sequence shown here is derived from an EMBL/GenBank/DDBJ whole genome shotgun (WGS) entry which is preliminary data.</text>
</comment>
<accession>A0AAD4HXH7</accession>
<name>A0AAD4HXH7_9PEZI</name>
<evidence type="ECO:0000313" key="2">
    <source>
        <dbReference type="Proteomes" id="UP001197093"/>
    </source>
</evidence>
<gene>
    <name evidence="1" type="ORF">NEMBOFW57_008750</name>
</gene>
<dbReference type="AlphaFoldDB" id="A0AAD4HXH7"/>
<sequence>MAEPEPAIDLATFTNAAAVPVRCESPAYPLPPQTTHYWTSDRTRRLEYAAIDAASKGVRGWVMRHVVPECFVPPSKRRVGFEDDRGSVVRYRLELDTEESVVEKAESVRTKGWKELVVDAAGIPAANPNDLAAFHSTQNTVSATEGVNEANGTAGHETMNPLENTVPDALASVDTSISEDGGAAVNTLTYENDTAAADMSTSEKDGAAVEGATNGRPKLEIDSEAAAEMVRKPNKMVSYHCNADTHIRIRESASFALHYKVCFALVAAGVPALSDRFTTMKRTVSSTGKLVFDLPELDNDSDGLDIILSIVHYKFHEIPGRPDVDLLNSVAKVVEKFDCLHLLVPYMKKWMAGLDWHIVMKKEHNDDDKTLFLTWVFGERRWFAQMVSRVAHTVTLDDDGNLLDARSQPWKNQNIPPVVLELITKTRYDGLVKIVRAVDEPLRELMTGTQDSLRFCRSKDTNNELRQSCQHQQLGSLVSALSGNALLPFPTASEYRGSVADLAKKVWTIKVLRFKLPGTPPHLDGHINCGINHQEAVDKALEEEVQLTGEIMEQLKLRAQKSGAFTPELLKEVKNTDGRATSPGSIIEDLRLNHVHYKQVTDDSVSELSAAGGYTETEIKIEDLKA</sequence>
<organism evidence="1 2">
    <name type="scientific">Staphylotrichum longicolle</name>
    <dbReference type="NCBI Taxonomy" id="669026"/>
    <lineage>
        <taxon>Eukaryota</taxon>
        <taxon>Fungi</taxon>
        <taxon>Dikarya</taxon>
        <taxon>Ascomycota</taxon>
        <taxon>Pezizomycotina</taxon>
        <taxon>Sordariomycetes</taxon>
        <taxon>Sordariomycetidae</taxon>
        <taxon>Sordariales</taxon>
        <taxon>Chaetomiaceae</taxon>
        <taxon>Staphylotrichum</taxon>
    </lineage>
</organism>
<keyword evidence="2" id="KW-1185">Reference proteome</keyword>
<dbReference type="Proteomes" id="UP001197093">
    <property type="component" value="Unassembled WGS sequence"/>
</dbReference>